<evidence type="ECO:0000256" key="8">
    <source>
        <dbReference type="ARBA" id="ARBA00033774"/>
    </source>
</evidence>
<dbReference type="Proteomes" id="UP000014074">
    <property type="component" value="Unassembled WGS sequence"/>
</dbReference>
<dbReference type="CDD" id="cd07280">
    <property type="entry name" value="PX_YPT35"/>
    <property type="match status" value="1"/>
</dbReference>
<dbReference type="RefSeq" id="XP_007914373.1">
    <property type="nucleotide sequence ID" value="XM_007916182.1"/>
</dbReference>
<keyword evidence="5" id="KW-0967">Endosome</keyword>
<dbReference type="KEGG" id="tmn:UCRPA7_3672"/>
<evidence type="ECO:0000256" key="9">
    <source>
        <dbReference type="ARBA" id="ARBA00033785"/>
    </source>
</evidence>
<dbReference type="OrthoDB" id="10254720at2759"/>
<feature type="region of interest" description="Disordered" evidence="10">
    <location>
        <begin position="19"/>
        <end position="126"/>
    </location>
</feature>
<reference evidence="13" key="1">
    <citation type="journal article" date="2013" name="Genome Announc.">
        <title>Draft genome sequence of the ascomycete Phaeoacremonium aleophilum strain UCR-PA7, a causal agent of the esca disease complex in grapevines.</title>
        <authorList>
            <person name="Blanco-Ulate B."/>
            <person name="Rolshausen P."/>
            <person name="Cantu D."/>
        </authorList>
    </citation>
    <scope>NUCLEOTIDE SEQUENCE [LARGE SCALE GENOMIC DNA]</scope>
    <source>
        <strain evidence="13">UCR-PA7</strain>
    </source>
</reference>
<dbReference type="InterPro" id="IPR036871">
    <property type="entry name" value="PX_dom_sf"/>
</dbReference>
<evidence type="ECO:0000256" key="1">
    <source>
        <dbReference type="ARBA" id="ARBA00004148"/>
    </source>
</evidence>
<gene>
    <name evidence="12" type="ORF">UCRPA7_3672</name>
</gene>
<dbReference type="InterPro" id="IPR001683">
    <property type="entry name" value="PX_dom"/>
</dbReference>
<evidence type="ECO:0000313" key="12">
    <source>
        <dbReference type="EMBL" id="EOO00673.1"/>
    </source>
</evidence>
<proteinExistence type="inferred from homology"/>
<evidence type="ECO:0000256" key="5">
    <source>
        <dbReference type="ARBA" id="ARBA00022753"/>
    </source>
</evidence>
<keyword evidence="6" id="KW-0472">Membrane</keyword>
<dbReference type="EMBL" id="KB933061">
    <property type="protein sequence ID" value="EOO00673.1"/>
    <property type="molecule type" value="Genomic_DNA"/>
</dbReference>
<evidence type="ECO:0000256" key="3">
    <source>
        <dbReference type="ARBA" id="ARBA00007426"/>
    </source>
</evidence>
<evidence type="ECO:0000256" key="7">
    <source>
        <dbReference type="ARBA" id="ARBA00033728"/>
    </source>
</evidence>
<dbReference type="SUPFAM" id="SSF64268">
    <property type="entry name" value="PX domain"/>
    <property type="match status" value="1"/>
</dbReference>
<dbReference type="GO" id="GO:0032266">
    <property type="term" value="F:phosphatidylinositol-3-phosphate binding"/>
    <property type="evidence" value="ECO:0007669"/>
    <property type="project" value="InterPro"/>
</dbReference>
<dbReference type="GO" id="GO:0010008">
    <property type="term" value="C:endosome membrane"/>
    <property type="evidence" value="ECO:0007669"/>
    <property type="project" value="UniProtKB-SubCell"/>
</dbReference>
<evidence type="ECO:0000259" key="11">
    <source>
        <dbReference type="PROSITE" id="PS50195"/>
    </source>
</evidence>
<feature type="region of interest" description="Disordered" evidence="10">
    <location>
        <begin position="147"/>
        <end position="176"/>
    </location>
</feature>
<evidence type="ECO:0000256" key="10">
    <source>
        <dbReference type="SAM" id="MobiDB-lite"/>
    </source>
</evidence>
<evidence type="ECO:0000256" key="2">
    <source>
        <dbReference type="ARBA" id="ARBA00004177"/>
    </source>
</evidence>
<dbReference type="Pfam" id="PF00787">
    <property type="entry name" value="PX"/>
    <property type="match status" value="1"/>
</dbReference>
<dbReference type="InterPro" id="IPR037917">
    <property type="entry name" value="Ypt35_PX"/>
</dbReference>
<dbReference type="PANTHER" id="PTHR10555">
    <property type="entry name" value="SORTING NEXIN"/>
    <property type="match status" value="1"/>
</dbReference>
<feature type="domain" description="PX" evidence="11">
    <location>
        <begin position="183"/>
        <end position="293"/>
    </location>
</feature>
<name>R8BMP9_PHAM7</name>
<dbReference type="GeneID" id="19324042"/>
<dbReference type="SMART" id="SM00312">
    <property type="entry name" value="PX"/>
    <property type="match status" value="1"/>
</dbReference>
<comment type="similarity">
    <text evidence="3">Belongs to the YPT35 family.</text>
</comment>
<dbReference type="PROSITE" id="PS50195">
    <property type="entry name" value="PX"/>
    <property type="match status" value="1"/>
</dbReference>
<protein>
    <recommendedName>
        <fullName evidence="8">Endosomal/vacuolar adapter protein YPT35</fullName>
    </recommendedName>
    <alternativeName>
        <fullName evidence="9">PX domain-containing protein YPT35</fullName>
    </alternativeName>
</protein>
<dbReference type="GO" id="GO:0005774">
    <property type="term" value="C:vacuolar membrane"/>
    <property type="evidence" value="ECO:0007669"/>
    <property type="project" value="UniProtKB-SubCell"/>
</dbReference>
<comment type="function">
    <text evidence="7">Recruits the lipid transfer protein VPS13 to endosomal and vacuolar membranes.</text>
</comment>
<evidence type="ECO:0000313" key="13">
    <source>
        <dbReference type="Proteomes" id="UP000014074"/>
    </source>
</evidence>
<dbReference type="HOGENOM" id="CLU_070610_1_1_1"/>
<comment type="subcellular location">
    <subcellularLocation>
        <location evidence="2">Endosome</location>
    </subcellularLocation>
    <subcellularLocation>
        <location evidence="1">Vacuole membrane</location>
        <topology evidence="1">Peripheral membrane protein</topology>
    </subcellularLocation>
</comment>
<evidence type="ECO:0000256" key="4">
    <source>
        <dbReference type="ARBA" id="ARBA00022554"/>
    </source>
</evidence>
<accession>R8BMP9</accession>
<keyword evidence="4" id="KW-0926">Vacuole</keyword>
<sequence length="293" mass="31914">MPGYRSNAASHGFMATATDHLFDKPAPNGKLNGSTTRAAHARNPSGDSAIEAFPPFDPDAVHQEQEQDSDDAAETTMSTATNGNGSGNGIVQRPIVTSTDPEAAAQLRVQPAERVTSPVTSPPYWVHSHNRTASSVSVESVLPAGAITLQDNEATDEDEGRSGGDSARNSHGRDRNRACWAKSVEVTDHVVVNGSATNIGAFVVWNIRVETLSGSYMNIRKRYSEFDDFRQQLIHSFPNFEAAVPSLPPKSVISKFRPRFLEKRRAGLQYFLNCILLNPEFSGSPVLKEFLFN</sequence>
<dbReference type="Gene3D" id="3.30.1520.10">
    <property type="entry name" value="Phox-like domain"/>
    <property type="match status" value="1"/>
</dbReference>
<evidence type="ECO:0000256" key="6">
    <source>
        <dbReference type="ARBA" id="ARBA00023136"/>
    </source>
</evidence>
<organism evidence="12 13">
    <name type="scientific">Phaeoacremonium minimum (strain UCR-PA7)</name>
    <name type="common">Esca disease fungus</name>
    <name type="synonym">Togninia minima</name>
    <dbReference type="NCBI Taxonomy" id="1286976"/>
    <lineage>
        <taxon>Eukaryota</taxon>
        <taxon>Fungi</taxon>
        <taxon>Dikarya</taxon>
        <taxon>Ascomycota</taxon>
        <taxon>Pezizomycotina</taxon>
        <taxon>Sordariomycetes</taxon>
        <taxon>Sordariomycetidae</taxon>
        <taxon>Togniniales</taxon>
        <taxon>Togniniaceae</taxon>
        <taxon>Phaeoacremonium</taxon>
    </lineage>
</organism>
<keyword evidence="13" id="KW-1185">Reference proteome</keyword>
<dbReference type="eggNOG" id="ENOG502S5IQ">
    <property type="taxonomic scope" value="Eukaryota"/>
</dbReference>
<dbReference type="AlphaFoldDB" id="R8BMP9"/>
<dbReference type="PANTHER" id="PTHR10555:SF170">
    <property type="entry name" value="FI18122P1"/>
    <property type="match status" value="1"/>
</dbReference>